<evidence type="ECO:0000256" key="10">
    <source>
        <dbReference type="RuleBase" id="RU000488"/>
    </source>
</evidence>
<evidence type="ECO:0000256" key="9">
    <source>
        <dbReference type="PROSITE-ProRule" id="PRU00282"/>
    </source>
</evidence>
<dbReference type="AlphaFoldDB" id="A0A9W8AYN4"/>
<keyword evidence="8 9" id="KW-0472">Membrane</keyword>
<dbReference type="PROSITE" id="PS50920">
    <property type="entry name" value="SOLCAR"/>
    <property type="match status" value="2"/>
</dbReference>
<keyword evidence="13" id="KW-1185">Reference proteome</keyword>
<keyword evidence="4 9" id="KW-0812">Transmembrane</keyword>
<comment type="subcellular location">
    <subcellularLocation>
        <location evidence="1">Mitochondrion membrane</location>
        <topology evidence="1">Multi-pass membrane protein</topology>
    </subcellularLocation>
</comment>
<evidence type="ECO:0000313" key="13">
    <source>
        <dbReference type="Proteomes" id="UP001151582"/>
    </source>
</evidence>
<dbReference type="InterPro" id="IPR023395">
    <property type="entry name" value="MCP_dom_sf"/>
</dbReference>
<name>A0A9W8AYN4_9FUNG</name>
<evidence type="ECO:0000256" key="4">
    <source>
        <dbReference type="ARBA" id="ARBA00022692"/>
    </source>
</evidence>
<evidence type="ECO:0000256" key="5">
    <source>
        <dbReference type="ARBA" id="ARBA00022737"/>
    </source>
</evidence>
<dbReference type="Gene3D" id="1.50.40.10">
    <property type="entry name" value="Mitochondrial carrier domain"/>
    <property type="match status" value="1"/>
</dbReference>
<feature type="repeat" description="Solcar" evidence="9">
    <location>
        <begin position="218"/>
        <end position="305"/>
    </location>
</feature>
<keyword evidence="5" id="KW-0677">Repeat</keyword>
<feature type="region of interest" description="Disordered" evidence="11">
    <location>
        <begin position="1"/>
        <end position="43"/>
    </location>
</feature>
<dbReference type="SUPFAM" id="SSF103506">
    <property type="entry name" value="Mitochondrial carrier"/>
    <property type="match status" value="1"/>
</dbReference>
<evidence type="ECO:0000256" key="3">
    <source>
        <dbReference type="ARBA" id="ARBA00022448"/>
    </source>
</evidence>
<evidence type="ECO:0000313" key="12">
    <source>
        <dbReference type="EMBL" id="KAJ1975797.1"/>
    </source>
</evidence>
<dbReference type="PANTHER" id="PTHR45624">
    <property type="entry name" value="MITOCHONDRIAL BASIC AMINO ACIDS TRANSPORTER-RELATED"/>
    <property type="match status" value="1"/>
</dbReference>
<evidence type="ECO:0000256" key="7">
    <source>
        <dbReference type="ARBA" id="ARBA00023128"/>
    </source>
</evidence>
<proteinExistence type="inferred from homology"/>
<keyword evidence="7" id="KW-0496">Mitochondrion</keyword>
<comment type="similarity">
    <text evidence="2 10">Belongs to the mitochondrial carrier (TC 2.A.29) family.</text>
</comment>
<keyword evidence="3 10" id="KW-0813">Transport</keyword>
<evidence type="ECO:0000256" key="6">
    <source>
        <dbReference type="ARBA" id="ARBA00022989"/>
    </source>
</evidence>
<gene>
    <name evidence="12" type="ORF">H4R34_004208</name>
</gene>
<keyword evidence="6" id="KW-1133">Transmembrane helix</keyword>
<organism evidence="12 13">
    <name type="scientific">Dimargaris verticillata</name>
    <dbReference type="NCBI Taxonomy" id="2761393"/>
    <lineage>
        <taxon>Eukaryota</taxon>
        <taxon>Fungi</taxon>
        <taxon>Fungi incertae sedis</taxon>
        <taxon>Zoopagomycota</taxon>
        <taxon>Kickxellomycotina</taxon>
        <taxon>Dimargaritomycetes</taxon>
        <taxon>Dimargaritales</taxon>
        <taxon>Dimargaritaceae</taxon>
        <taxon>Dimargaris</taxon>
    </lineage>
</organism>
<accession>A0A9W8AYN4</accession>
<dbReference type="GO" id="GO:0031966">
    <property type="term" value="C:mitochondrial membrane"/>
    <property type="evidence" value="ECO:0007669"/>
    <property type="project" value="UniProtKB-SubCell"/>
</dbReference>
<dbReference type="Proteomes" id="UP001151582">
    <property type="component" value="Unassembled WGS sequence"/>
</dbReference>
<evidence type="ECO:0000256" key="8">
    <source>
        <dbReference type="ARBA" id="ARBA00023136"/>
    </source>
</evidence>
<dbReference type="PANTHER" id="PTHR45624:SF26">
    <property type="entry name" value="CARRIER PROTEIN, PUTATIVE (AFU_ORTHOLOGUE AFUA_1G07710)-RELATED"/>
    <property type="match status" value="1"/>
</dbReference>
<dbReference type="GO" id="GO:0022857">
    <property type="term" value="F:transmembrane transporter activity"/>
    <property type="evidence" value="ECO:0007669"/>
    <property type="project" value="TreeGrafter"/>
</dbReference>
<dbReference type="OrthoDB" id="3364892at2759"/>
<dbReference type="Pfam" id="PF00153">
    <property type="entry name" value="Mito_carr"/>
    <property type="match status" value="2"/>
</dbReference>
<evidence type="ECO:0000256" key="2">
    <source>
        <dbReference type="ARBA" id="ARBA00006375"/>
    </source>
</evidence>
<sequence>MPPIAAPTATNVGTATVLPNHRPAPSKFVTTPAPHATATTYGPTKRQASQVGLSTAVVRSILLKPLYLWYKTPLKLFRPLRIDYLAVARHLGTSSSHPAAGVYAGTTTIATSSTSVAAAAAVAKSSTKASSLSSWRGRFQATSLGLLSHAVRQKGLEFLPKYVFPPLMANSLIGAVLFTTYAYSLPRLQEAWQPAGPNDSSSHTPRTHRPWVWPGFASIVLPGAIAGGLAGLAQTAVAIPFDNLQARFQISDIVSGKYPSIMGFVRATICQTGLPSLWKGARLTLLKDTLGFALFFGTFEGTKNILGWSATYYFNSREDSAVHQHTITSADGLAMRAKLPGPTLQPLVYPSCVLVAGAFAALVYQVVDYPLDRFRHVVTSDLAHLELHHHRTYDVYRLAWRHCQRVAVAEFSGSMRRTLYSGFATNSLKALPATALGFLCFELVRNALDDHSEPEWGEHW</sequence>
<feature type="compositionally biased region" description="Low complexity" evidence="11">
    <location>
        <begin position="30"/>
        <end position="43"/>
    </location>
</feature>
<feature type="repeat" description="Solcar" evidence="9">
    <location>
        <begin position="348"/>
        <end position="447"/>
    </location>
</feature>
<dbReference type="EMBL" id="JANBQB010000491">
    <property type="protein sequence ID" value="KAJ1975797.1"/>
    <property type="molecule type" value="Genomic_DNA"/>
</dbReference>
<evidence type="ECO:0008006" key="14">
    <source>
        <dbReference type="Google" id="ProtNLM"/>
    </source>
</evidence>
<evidence type="ECO:0000256" key="1">
    <source>
        <dbReference type="ARBA" id="ARBA00004225"/>
    </source>
</evidence>
<protein>
    <recommendedName>
        <fullName evidence="14">Mitochondrial carrier domain-containing protein</fullName>
    </recommendedName>
</protein>
<reference evidence="12" key="1">
    <citation type="submission" date="2022-07" db="EMBL/GenBank/DDBJ databases">
        <title>Phylogenomic reconstructions and comparative analyses of Kickxellomycotina fungi.</title>
        <authorList>
            <person name="Reynolds N.K."/>
            <person name="Stajich J.E."/>
            <person name="Barry K."/>
            <person name="Grigoriev I.V."/>
            <person name="Crous P."/>
            <person name="Smith M.E."/>
        </authorList>
    </citation>
    <scope>NUCLEOTIDE SEQUENCE</scope>
    <source>
        <strain evidence="12">RSA 567</strain>
    </source>
</reference>
<evidence type="ECO:0000256" key="11">
    <source>
        <dbReference type="SAM" id="MobiDB-lite"/>
    </source>
</evidence>
<comment type="caution">
    <text evidence="12">The sequence shown here is derived from an EMBL/GenBank/DDBJ whole genome shotgun (WGS) entry which is preliminary data.</text>
</comment>
<dbReference type="InterPro" id="IPR050567">
    <property type="entry name" value="Mitochondrial_Carrier"/>
</dbReference>
<dbReference type="InterPro" id="IPR018108">
    <property type="entry name" value="MCP_transmembrane"/>
</dbReference>